<dbReference type="EMBL" id="BSYO01000037">
    <property type="protein sequence ID" value="GMH29868.1"/>
    <property type="molecule type" value="Genomic_DNA"/>
</dbReference>
<evidence type="ECO:0000313" key="1">
    <source>
        <dbReference type="EMBL" id="GMH29868.1"/>
    </source>
</evidence>
<accession>A0AAD3TH90</accession>
<organism evidence="1 2">
    <name type="scientific">Nepenthes gracilis</name>
    <name type="common">Slender pitcher plant</name>
    <dbReference type="NCBI Taxonomy" id="150966"/>
    <lineage>
        <taxon>Eukaryota</taxon>
        <taxon>Viridiplantae</taxon>
        <taxon>Streptophyta</taxon>
        <taxon>Embryophyta</taxon>
        <taxon>Tracheophyta</taxon>
        <taxon>Spermatophyta</taxon>
        <taxon>Magnoliopsida</taxon>
        <taxon>eudicotyledons</taxon>
        <taxon>Gunneridae</taxon>
        <taxon>Pentapetalae</taxon>
        <taxon>Caryophyllales</taxon>
        <taxon>Nepenthaceae</taxon>
        <taxon>Nepenthes</taxon>
    </lineage>
</organism>
<dbReference type="AlphaFoldDB" id="A0AAD3TH90"/>
<keyword evidence="2" id="KW-1185">Reference proteome</keyword>
<dbReference type="PANTHER" id="PTHR33148">
    <property type="entry name" value="PLASTID MOVEMENT IMPAIRED PROTEIN-RELATED"/>
    <property type="match status" value="1"/>
</dbReference>
<reference evidence="1" key="1">
    <citation type="submission" date="2023-05" db="EMBL/GenBank/DDBJ databases">
        <title>Nepenthes gracilis genome sequencing.</title>
        <authorList>
            <person name="Fukushima K."/>
        </authorList>
    </citation>
    <scope>NUCLEOTIDE SEQUENCE</scope>
    <source>
        <strain evidence="1">SING2019-196</strain>
    </source>
</reference>
<protein>
    <submittedName>
        <fullName evidence="1">Uncharacterized protein</fullName>
    </submittedName>
</protein>
<dbReference type="Proteomes" id="UP001279734">
    <property type="component" value="Unassembled WGS sequence"/>
</dbReference>
<proteinExistence type="predicted"/>
<dbReference type="InterPro" id="IPR025322">
    <property type="entry name" value="PADRE_dom"/>
</dbReference>
<comment type="caution">
    <text evidence="1">The sequence shown here is derived from an EMBL/GenBank/DDBJ whole genome shotgun (WGS) entry which is preliminary data.</text>
</comment>
<dbReference type="Pfam" id="PF14009">
    <property type="entry name" value="PADRE"/>
    <property type="match status" value="1"/>
</dbReference>
<sequence length="189" mass="20038">MGNCLFGGAAGGGEPLVKVVTSNGGIMEFEPPISAGCIIEEFSGHSIYRGDDLLWKPLGPQELLHAGETYYLLPSGRAGGWGRHVRSKSTPMTSLPMVATAPYRMSGVQRHSLRRSYSKSDNDSISMGGGVWKVKLVISSDQLIEILSEATLTQELIESVRAVAKCGSYAAVGFSDHWSISGGSTASSN</sequence>
<dbReference type="PANTHER" id="PTHR33148:SF48">
    <property type="entry name" value="DUF4228 DOMAIN PROTEIN"/>
    <property type="match status" value="1"/>
</dbReference>
<gene>
    <name evidence="1" type="ORF">Nepgr_031711</name>
</gene>
<name>A0AAD3TH90_NEPGR</name>
<evidence type="ECO:0000313" key="2">
    <source>
        <dbReference type="Proteomes" id="UP001279734"/>
    </source>
</evidence>